<organism evidence="1 2">
    <name type="scientific">Acinetobacter indicus</name>
    <dbReference type="NCBI Taxonomy" id="756892"/>
    <lineage>
        <taxon>Bacteria</taxon>
        <taxon>Pseudomonadati</taxon>
        <taxon>Pseudomonadota</taxon>
        <taxon>Gammaproteobacteria</taxon>
        <taxon>Moraxellales</taxon>
        <taxon>Moraxellaceae</taxon>
        <taxon>Acinetobacter</taxon>
    </lineage>
</organism>
<proteinExistence type="predicted"/>
<accession>A0A7S7ACZ0</accession>
<gene>
    <name evidence="1" type="ORF">G0027_00635</name>
</gene>
<reference evidence="1 2" key="1">
    <citation type="submission" date="2020-02" db="EMBL/GenBank/DDBJ databases">
        <title>Tigecycline-resistant Acinetobacter species from pigs and migratory birds.</title>
        <authorList>
            <person name="Chen C."/>
            <person name="Sun J."/>
            <person name="Liao X.-P."/>
            <person name="Liu Y.-H."/>
        </authorList>
    </citation>
    <scope>NUCLEOTIDE SEQUENCE [LARGE SCALE GENOMIC DNA]</scope>
    <source>
        <strain evidence="1 2">C15_T</strain>
    </source>
</reference>
<dbReference type="Proteomes" id="UP000593812">
    <property type="component" value="Chromosome"/>
</dbReference>
<evidence type="ECO:0000313" key="1">
    <source>
        <dbReference type="EMBL" id="QOW41480.1"/>
    </source>
</evidence>
<dbReference type="RefSeq" id="WP_180192256.1">
    <property type="nucleotide sequence ID" value="NZ_CP048654.1"/>
</dbReference>
<dbReference type="AlphaFoldDB" id="A0A7S7ACZ0"/>
<name>A0A7S7ACZ0_9GAMM</name>
<protein>
    <submittedName>
        <fullName evidence="1">Uncharacterized protein</fullName>
    </submittedName>
</protein>
<sequence>MKYGKKIPEFLDGRSPDRQNRILENTKIILKDCVMDEVYLLQLAEKAKSEDTIRITLDDLRVRVHKNRT</sequence>
<evidence type="ECO:0000313" key="2">
    <source>
        <dbReference type="Proteomes" id="UP000593812"/>
    </source>
</evidence>
<dbReference type="EMBL" id="CP048654">
    <property type="protein sequence ID" value="QOW41480.1"/>
    <property type="molecule type" value="Genomic_DNA"/>
</dbReference>